<dbReference type="EMBL" id="BSNS01000023">
    <property type="protein sequence ID" value="GLQ57262.1"/>
    <property type="molecule type" value="Genomic_DNA"/>
</dbReference>
<gene>
    <name evidence="4" type="ORF">GCM10010862_45210</name>
</gene>
<dbReference type="InterPro" id="IPR000086">
    <property type="entry name" value="NUDIX_hydrolase_dom"/>
</dbReference>
<dbReference type="PANTHER" id="PTHR43046">
    <property type="entry name" value="GDP-MANNOSE MANNOSYL HYDROLASE"/>
    <property type="match status" value="1"/>
</dbReference>
<evidence type="ECO:0000313" key="5">
    <source>
        <dbReference type="Proteomes" id="UP001156691"/>
    </source>
</evidence>
<evidence type="ECO:0000259" key="3">
    <source>
        <dbReference type="PROSITE" id="PS51462"/>
    </source>
</evidence>
<sequence>MADFSQSYLGQLRQLVGDRLLIVAGTRIVIENETGSVLLDLRADFEVWALPGDACEPEEDAAQTIIREVREESGLTLESVTPFGFASDPHWETTTFPNGDVCRNFSLMFTTRAFSGTPRPLDGEALEYRWFDPQDLPEMVPNHLRSIEAWMRWKAGEGFQLI</sequence>
<dbReference type="InterPro" id="IPR015797">
    <property type="entry name" value="NUDIX_hydrolase-like_dom_sf"/>
</dbReference>
<evidence type="ECO:0000256" key="1">
    <source>
        <dbReference type="ARBA" id="ARBA00001946"/>
    </source>
</evidence>
<dbReference type="GO" id="GO:0016787">
    <property type="term" value="F:hydrolase activity"/>
    <property type="evidence" value="ECO:0007669"/>
    <property type="project" value="UniProtKB-KW"/>
</dbReference>
<protein>
    <submittedName>
        <fullName evidence="4">NUDIX hydrolase</fullName>
    </submittedName>
</protein>
<dbReference type="SUPFAM" id="SSF55811">
    <property type="entry name" value="Nudix"/>
    <property type="match status" value="1"/>
</dbReference>
<dbReference type="Gene3D" id="3.90.79.10">
    <property type="entry name" value="Nucleoside Triphosphate Pyrophosphohydrolase"/>
    <property type="match status" value="1"/>
</dbReference>
<proteinExistence type="predicted"/>
<name>A0ABQ5WBP1_9HYPH</name>
<dbReference type="PROSITE" id="PS51462">
    <property type="entry name" value="NUDIX"/>
    <property type="match status" value="1"/>
</dbReference>
<dbReference type="Proteomes" id="UP001156691">
    <property type="component" value="Unassembled WGS sequence"/>
</dbReference>
<comment type="cofactor">
    <cofactor evidence="1">
        <name>Mg(2+)</name>
        <dbReference type="ChEBI" id="CHEBI:18420"/>
    </cofactor>
</comment>
<accession>A0ABQ5WBP1</accession>
<keyword evidence="2 4" id="KW-0378">Hydrolase</keyword>
<dbReference type="PANTHER" id="PTHR43046:SF16">
    <property type="entry name" value="ADP-RIBOSE PYROPHOSPHATASE YJHB-RELATED"/>
    <property type="match status" value="1"/>
</dbReference>
<organism evidence="4 5">
    <name type="scientific">Devosia nitrariae</name>
    <dbReference type="NCBI Taxonomy" id="2071872"/>
    <lineage>
        <taxon>Bacteria</taxon>
        <taxon>Pseudomonadati</taxon>
        <taxon>Pseudomonadota</taxon>
        <taxon>Alphaproteobacteria</taxon>
        <taxon>Hyphomicrobiales</taxon>
        <taxon>Devosiaceae</taxon>
        <taxon>Devosia</taxon>
    </lineage>
</organism>
<evidence type="ECO:0000313" key="4">
    <source>
        <dbReference type="EMBL" id="GLQ57262.1"/>
    </source>
</evidence>
<dbReference type="Pfam" id="PF00293">
    <property type="entry name" value="NUDIX"/>
    <property type="match status" value="1"/>
</dbReference>
<evidence type="ECO:0000256" key="2">
    <source>
        <dbReference type="ARBA" id="ARBA00022801"/>
    </source>
</evidence>
<comment type="caution">
    <text evidence="4">The sequence shown here is derived from an EMBL/GenBank/DDBJ whole genome shotgun (WGS) entry which is preliminary data.</text>
</comment>
<reference evidence="5" key="1">
    <citation type="journal article" date="2019" name="Int. J. Syst. Evol. Microbiol.">
        <title>The Global Catalogue of Microorganisms (GCM) 10K type strain sequencing project: providing services to taxonomists for standard genome sequencing and annotation.</title>
        <authorList>
            <consortium name="The Broad Institute Genomics Platform"/>
            <consortium name="The Broad Institute Genome Sequencing Center for Infectious Disease"/>
            <person name="Wu L."/>
            <person name="Ma J."/>
        </authorList>
    </citation>
    <scope>NUCLEOTIDE SEQUENCE [LARGE SCALE GENOMIC DNA]</scope>
    <source>
        <strain evidence="5">NBRC 112416</strain>
    </source>
</reference>
<feature type="domain" description="Nudix hydrolase" evidence="3">
    <location>
        <begin position="21"/>
        <end position="153"/>
    </location>
</feature>
<keyword evidence="5" id="KW-1185">Reference proteome</keyword>
<dbReference type="RefSeq" id="WP_284342652.1">
    <property type="nucleotide sequence ID" value="NZ_BSNS01000023.1"/>
</dbReference>